<accession>A0AA90VJ34</accession>
<name>A0AA90VJ34_9BACT</name>
<reference evidence="4" key="1">
    <citation type="submission" date="2019-09" db="EMBL/GenBank/DDBJ databases">
        <title>Distinct polysaccharide growth profiles of human intestinal Prevotella copri isolates.</title>
        <authorList>
            <person name="Fehlner-Peach H."/>
            <person name="Magnabosco C."/>
            <person name="Raghavan V."/>
            <person name="Scher J.U."/>
            <person name="Tett A."/>
            <person name="Cox L.M."/>
            <person name="Gottsegen C."/>
            <person name="Watters A."/>
            <person name="Wiltshire- Gordon J.D."/>
            <person name="Segata N."/>
            <person name="Bonneau R."/>
            <person name="Littman D.R."/>
        </authorList>
    </citation>
    <scope>NUCLEOTIDE SEQUENCE [LARGE SCALE GENOMIC DNA]</scope>
    <source>
        <strain evidence="4">iA624</strain>
    </source>
</reference>
<organism evidence="3 4">
    <name type="scientific">Segatella copri</name>
    <dbReference type="NCBI Taxonomy" id="165179"/>
    <lineage>
        <taxon>Bacteria</taxon>
        <taxon>Pseudomonadati</taxon>
        <taxon>Bacteroidota</taxon>
        <taxon>Bacteroidia</taxon>
        <taxon>Bacteroidales</taxon>
        <taxon>Prevotellaceae</taxon>
        <taxon>Segatella</taxon>
    </lineage>
</organism>
<keyword evidence="2" id="KW-0732">Signal</keyword>
<evidence type="ECO:0000313" key="3">
    <source>
        <dbReference type="EMBL" id="MQO11067.1"/>
    </source>
</evidence>
<sequence length="301" mass="33665">MKKILALLALASVSMGSFAQDVVPEEKYSIATNSFFSNWFVQAGLDWNAWYSAEERGYDLSKSPFKKFRSNPGISLAFGKWFTPGIGLRTKIQGFWGKKVDADWNEDTNEGNGNKYWVANEQVMFNLTNLFKGYKEERVWNMMAFAGAGVGRSMTHNNYAMNYSLGLHSAWKVAEKVQLFAEAGLNTFDHNIDNCAGSASQSWTRRCKNYYFELGVTYNLGSSRWRKAPDMDIVDALHQSELDALNAALEDANAETERLRGLLEKKQAGEKDSEHAIDEDPADSVDIPADSGDTPADSVEQ</sequence>
<evidence type="ECO:0000256" key="2">
    <source>
        <dbReference type="SAM" id="SignalP"/>
    </source>
</evidence>
<feature type="compositionally biased region" description="Basic and acidic residues" evidence="1">
    <location>
        <begin position="260"/>
        <end position="278"/>
    </location>
</feature>
<gene>
    <name evidence="3" type="ORF">F7D57_15425</name>
</gene>
<feature type="signal peptide" evidence="2">
    <location>
        <begin position="1"/>
        <end position="19"/>
    </location>
</feature>
<dbReference type="Proteomes" id="UP000405805">
    <property type="component" value="Unassembled WGS sequence"/>
</dbReference>
<dbReference type="EMBL" id="VZBP01000196">
    <property type="protein sequence ID" value="MQO11067.1"/>
    <property type="molecule type" value="Genomic_DNA"/>
</dbReference>
<proteinExistence type="predicted"/>
<feature type="chain" id="PRO_5041739158" evidence="2">
    <location>
        <begin position="20"/>
        <end position="301"/>
    </location>
</feature>
<comment type="caution">
    <text evidence="3">The sequence shown here is derived from an EMBL/GenBank/DDBJ whole genome shotgun (WGS) entry which is preliminary data.</text>
</comment>
<dbReference type="AlphaFoldDB" id="A0AA90VJ34"/>
<protein>
    <submittedName>
        <fullName evidence="3">OmpA family protein</fullName>
    </submittedName>
</protein>
<dbReference type="RefSeq" id="WP_153098135.1">
    <property type="nucleotide sequence ID" value="NZ_VZBP01000196.1"/>
</dbReference>
<evidence type="ECO:0000313" key="4">
    <source>
        <dbReference type="Proteomes" id="UP000405805"/>
    </source>
</evidence>
<feature type="region of interest" description="Disordered" evidence="1">
    <location>
        <begin position="260"/>
        <end position="301"/>
    </location>
</feature>
<evidence type="ECO:0000256" key="1">
    <source>
        <dbReference type="SAM" id="MobiDB-lite"/>
    </source>
</evidence>